<dbReference type="InterPro" id="IPR004252">
    <property type="entry name" value="Probable_transposase_24"/>
</dbReference>
<organism evidence="1">
    <name type="scientific">Tanacetum cinerariifolium</name>
    <name type="common">Dalmatian daisy</name>
    <name type="synonym">Chrysanthemum cinerariifolium</name>
    <dbReference type="NCBI Taxonomy" id="118510"/>
    <lineage>
        <taxon>Eukaryota</taxon>
        <taxon>Viridiplantae</taxon>
        <taxon>Streptophyta</taxon>
        <taxon>Embryophyta</taxon>
        <taxon>Tracheophyta</taxon>
        <taxon>Spermatophyta</taxon>
        <taxon>Magnoliopsida</taxon>
        <taxon>eudicotyledons</taxon>
        <taxon>Gunneridae</taxon>
        <taxon>Pentapetalae</taxon>
        <taxon>asterids</taxon>
        <taxon>campanulids</taxon>
        <taxon>Asterales</taxon>
        <taxon>Asteraceae</taxon>
        <taxon>Asteroideae</taxon>
        <taxon>Anthemideae</taxon>
        <taxon>Anthemidinae</taxon>
        <taxon>Tanacetum</taxon>
    </lineage>
</organism>
<comment type="caution">
    <text evidence="1">The sequence shown here is derived from an EMBL/GenBank/DDBJ whole genome shotgun (WGS) entry which is preliminary data.</text>
</comment>
<protein>
    <submittedName>
        <fullName evidence="1">Uncharacterized protein</fullName>
    </submittedName>
</protein>
<gene>
    <name evidence="1" type="ORF">Tci_587734</name>
</gene>
<reference evidence="1" key="1">
    <citation type="journal article" date="2019" name="Sci. Rep.">
        <title>Draft genome of Tanacetum cinerariifolium, the natural source of mosquito coil.</title>
        <authorList>
            <person name="Yamashiro T."/>
            <person name="Shiraishi A."/>
            <person name="Satake H."/>
            <person name="Nakayama K."/>
        </authorList>
    </citation>
    <scope>NUCLEOTIDE SEQUENCE</scope>
</reference>
<sequence>MADWARGAGFLWGRVVGMMESGGSGRKRAGTWESVVAEMARKSGDVNSVRKLVMHRLCKLLRNFIMKLREKYILPILNTPSKLNELPAKYSAIVKAEEWVEFINYTTTDAYKEKSARGKMARLKNVYHHKIGRGGFVFMKEKMIENKEIKADEETLRGIMWLKGRVNKDEEFTDDEIRSVGDKLKEADDKIKEGSLNLDDGTDAMTVVFGKENGGYARGVGSGVTYKRRERQHKDVLVKKLSTEMTEKDVTPMGAYEVEGTQSSVVVRDKDARIQKKSNGLVTLEKVMEPMV</sequence>
<dbReference type="Pfam" id="PF03004">
    <property type="entry name" value="Transposase_24"/>
    <property type="match status" value="1"/>
</dbReference>
<dbReference type="EMBL" id="BKCJ010377885">
    <property type="protein sequence ID" value="GFA15762.1"/>
    <property type="molecule type" value="Genomic_DNA"/>
</dbReference>
<dbReference type="AlphaFoldDB" id="A0A699J7A6"/>
<name>A0A699J7A6_TANCI</name>
<dbReference type="PANTHER" id="PTHR33018:SF34">
    <property type="entry name" value="OS02G0472350 PROTEIN"/>
    <property type="match status" value="1"/>
</dbReference>
<evidence type="ECO:0000313" key="1">
    <source>
        <dbReference type="EMBL" id="GFA15762.1"/>
    </source>
</evidence>
<accession>A0A699J7A6</accession>
<dbReference type="PANTHER" id="PTHR33018">
    <property type="entry name" value="OS10G0338966 PROTEIN-RELATED"/>
    <property type="match status" value="1"/>
</dbReference>
<proteinExistence type="predicted"/>